<dbReference type="AlphaFoldDB" id="A0AAD5CQA3"/>
<sequence length="234" mass="26520">MYFLLIVLEIGLLFVWLVVAGYSMVRVETKTQGGRSGLEVLVASKNKVSTLKGFPSLPSLEHLRLEENPILEMAHIEAASILGFLCQWIKNCRVNARAQGYYWIARTLTYGSMEHCSKVIHELGRVLFINMSTVAGWLTFSAASRGVSWRTVAPLVYDVVKDYPRLRLAHGRKGYAPGMEYDVLLIYIRDDPTNEDAFMAGLRYNKWITQVVLKYGLTLYIDLNILVLREGSHS</sequence>
<dbReference type="SUPFAM" id="SSF52058">
    <property type="entry name" value="L domain-like"/>
    <property type="match status" value="1"/>
</dbReference>
<accession>A0AAD5CQA3</accession>
<protein>
    <submittedName>
        <fullName evidence="2">Uncharacterized protein</fullName>
    </submittedName>
</protein>
<reference evidence="2" key="1">
    <citation type="submission" date="2022-06" db="EMBL/GenBank/DDBJ databases">
        <title>Uncovering the hologenomic basis of an extraordinary plant invasion.</title>
        <authorList>
            <person name="Bieker V.C."/>
            <person name="Martin M.D."/>
            <person name="Gilbert T."/>
            <person name="Hodgins K."/>
            <person name="Battlay P."/>
            <person name="Petersen B."/>
            <person name="Wilson J."/>
        </authorList>
    </citation>
    <scope>NUCLEOTIDE SEQUENCE</scope>
    <source>
        <strain evidence="2">AA19_3_7</strain>
        <tissue evidence="2">Leaf</tissue>
    </source>
</reference>
<keyword evidence="1" id="KW-1133">Transmembrane helix</keyword>
<feature type="transmembrane region" description="Helical" evidence="1">
    <location>
        <begin position="6"/>
        <end position="25"/>
    </location>
</feature>
<comment type="caution">
    <text evidence="2">The sequence shown here is derived from an EMBL/GenBank/DDBJ whole genome shotgun (WGS) entry which is preliminary data.</text>
</comment>
<proteinExistence type="predicted"/>
<dbReference type="EMBL" id="JAMZMK010007423">
    <property type="protein sequence ID" value="KAI7744875.1"/>
    <property type="molecule type" value="Genomic_DNA"/>
</dbReference>
<gene>
    <name evidence="2" type="ORF">M8C21_027210</name>
</gene>
<evidence type="ECO:0000313" key="2">
    <source>
        <dbReference type="EMBL" id="KAI7744875.1"/>
    </source>
</evidence>
<evidence type="ECO:0000256" key="1">
    <source>
        <dbReference type="SAM" id="Phobius"/>
    </source>
</evidence>
<keyword evidence="3" id="KW-1185">Reference proteome</keyword>
<keyword evidence="1" id="KW-0472">Membrane</keyword>
<organism evidence="2 3">
    <name type="scientific">Ambrosia artemisiifolia</name>
    <name type="common">Common ragweed</name>
    <dbReference type="NCBI Taxonomy" id="4212"/>
    <lineage>
        <taxon>Eukaryota</taxon>
        <taxon>Viridiplantae</taxon>
        <taxon>Streptophyta</taxon>
        <taxon>Embryophyta</taxon>
        <taxon>Tracheophyta</taxon>
        <taxon>Spermatophyta</taxon>
        <taxon>Magnoliopsida</taxon>
        <taxon>eudicotyledons</taxon>
        <taxon>Gunneridae</taxon>
        <taxon>Pentapetalae</taxon>
        <taxon>asterids</taxon>
        <taxon>campanulids</taxon>
        <taxon>Asterales</taxon>
        <taxon>Asteraceae</taxon>
        <taxon>Asteroideae</taxon>
        <taxon>Heliantheae alliance</taxon>
        <taxon>Heliantheae</taxon>
        <taxon>Ambrosia</taxon>
    </lineage>
</organism>
<keyword evidence="1" id="KW-0812">Transmembrane</keyword>
<dbReference type="Proteomes" id="UP001206925">
    <property type="component" value="Unassembled WGS sequence"/>
</dbReference>
<name>A0AAD5CQA3_AMBAR</name>
<evidence type="ECO:0000313" key="3">
    <source>
        <dbReference type="Proteomes" id="UP001206925"/>
    </source>
</evidence>